<gene>
    <name evidence="1" type="ORF">SAMN02745150_00996</name>
</gene>
<reference evidence="2" key="1">
    <citation type="submission" date="2016-10" db="EMBL/GenBank/DDBJ databases">
        <authorList>
            <person name="Varghese N."/>
            <person name="Submissions S."/>
        </authorList>
    </citation>
    <scope>NUCLEOTIDE SEQUENCE [LARGE SCALE GENOMIC DNA]</scope>
    <source>
        <strain evidence="2">ATCC 43811</strain>
    </source>
</reference>
<evidence type="ECO:0000313" key="1">
    <source>
        <dbReference type="EMBL" id="SFB83187.1"/>
    </source>
</evidence>
<proteinExistence type="predicted"/>
<dbReference type="AlphaFoldDB" id="A0A1I1E7Z8"/>
<protein>
    <submittedName>
        <fullName evidence="1">Uncharacterized protein</fullName>
    </submittedName>
</protein>
<dbReference type="EMBL" id="FOKY01000008">
    <property type="protein sequence ID" value="SFB83187.1"/>
    <property type="molecule type" value="Genomic_DNA"/>
</dbReference>
<sequence>MVYGIYLVEHEEGLFDEKPVCDNYGPLSLSTYKEHNQGNLDISIDFKDYNDVQDEIINDTIERVVEVFGKFKVSTLYDRSHRESGAWLKQEKNSKVRLRQRLMM</sequence>
<dbReference type="Proteomes" id="UP000240042">
    <property type="component" value="Unassembled WGS sequence"/>
</dbReference>
<accession>A0A1I1E7Z8</accession>
<keyword evidence="2" id="KW-1185">Reference proteome</keyword>
<evidence type="ECO:0000313" key="2">
    <source>
        <dbReference type="Proteomes" id="UP000240042"/>
    </source>
</evidence>
<organism evidence="1 2">
    <name type="scientific">Brevinema andersonii</name>
    <dbReference type="NCBI Taxonomy" id="34097"/>
    <lineage>
        <taxon>Bacteria</taxon>
        <taxon>Pseudomonadati</taxon>
        <taxon>Spirochaetota</taxon>
        <taxon>Spirochaetia</taxon>
        <taxon>Brevinematales</taxon>
        <taxon>Brevinemataceae</taxon>
        <taxon>Brevinema</taxon>
    </lineage>
</organism>
<name>A0A1I1E7Z8_BREAD</name>